<evidence type="ECO:0000313" key="3">
    <source>
        <dbReference type="Proteomes" id="UP000006055"/>
    </source>
</evidence>
<dbReference type="AlphaFoldDB" id="I4CC08"/>
<evidence type="ECO:0000313" key="2">
    <source>
        <dbReference type="EMBL" id="AFM27099.1"/>
    </source>
</evidence>
<dbReference type="HOGENOM" id="CLU_1472954_0_0_7"/>
<keyword evidence="1" id="KW-0732">Signal</keyword>
<gene>
    <name evidence="2" type="ordered locus">Desti_4467</name>
</gene>
<sequence>MTARCFTICSAVFLCIVWFAVPADCETRPECQALRQELQTKQEQLNSYLEALGKKGNREDPLLQNVLNYNIEQLILAMSVLEKRIKDCDASEPGSESGGMSSVKSEESKFATKTCGDLRRMLVQHVRKENAFKRRENSFLGDLTPAEKTEYRETVQDLETIRTILKNRCTASPPKDSLKRRLR</sequence>
<organism evidence="2 3">
    <name type="scientific">Desulfomonile tiedjei (strain ATCC 49306 / DSM 6799 / DCB-1)</name>
    <dbReference type="NCBI Taxonomy" id="706587"/>
    <lineage>
        <taxon>Bacteria</taxon>
        <taxon>Pseudomonadati</taxon>
        <taxon>Thermodesulfobacteriota</taxon>
        <taxon>Desulfomonilia</taxon>
        <taxon>Desulfomonilales</taxon>
        <taxon>Desulfomonilaceae</taxon>
        <taxon>Desulfomonile</taxon>
    </lineage>
</organism>
<dbReference type="Proteomes" id="UP000006055">
    <property type="component" value="Chromosome"/>
</dbReference>
<dbReference type="EMBL" id="CP003360">
    <property type="protein sequence ID" value="AFM27099.1"/>
    <property type="molecule type" value="Genomic_DNA"/>
</dbReference>
<protein>
    <submittedName>
        <fullName evidence="2">Uncharacterized protein</fullName>
    </submittedName>
</protein>
<evidence type="ECO:0000256" key="1">
    <source>
        <dbReference type="SAM" id="SignalP"/>
    </source>
</evidence>
<feature type="signal peptide" evidence="1">
    <location>
        <begin position="1"/>
        <end position="23"/>
    </location>
</feature>
<accession>I4CC08</accession>
<dbReference type="KEGG" id="dti:Desti_4467"/>
<proteinExistence type="predicted"/>
<reference evidence="3" key="1">
    <citation type="submission" date="2012-06" db="EMBL/GenBank/DDBJ databases">
        <title>Complete sequence of chromosome of Desulfomonile tiedjei DSM 6799.</title>
        <authorList>
            <person name="Lucas S."/>
            <person name="Copeland A."/>
            <person name="Lapidus A."/>
            <person name="Glavina del Rio T."/>
            <person name="Dalin E."/>
            <person name="Tice H."/>
            <person name="Bruce D."/>
            <person name="Goodwin L."/>
            <person name="Pitluck S."/>
            <person name="Peters L."/>
            <person name="Ovchinnikova G."/>
            <person name="Zeytun A."/>
            <person name="Lu M."/>
            <person name="Kyrpides N."/>
            <person name="Mavromatis K."/>
            <person name="Ivanova N."/>
            <person name="Brettin T."/>
            <person name="Detter J.C."/>
            <person name="Han C."/>
            <person name="Larimer F."/>
            <person name="Land M."/>
            <person name="Hauser L."/>
            <person name="Markowitz V."/>
            <person name="Cheng J.-F."/>
            <person name="Hugenholtz P."/>
            <person name="Woyke T."/>
            <person name="Wu D."/>
            <person name="Spring S."/>
            <person name="Schroeder M."/>
            <person name="Brambilla E."/>
            <person name="Klenk H.-P."/>
            <person name="Eisen J.A."/>
        </authorList>
    </citation>
    <scope>NUCLEOTIDE SEQUENCE [LARGE SCALE GENOMIC DNA]</scope>
    <source>
        <strain evidence="3">ATCC 49306 / DSM 6799 / DCB-1</strain>
    </source>
</reference>
<name>I4CC08_DESTA</name>
<feature type="chain" id="PRO_5003687260" evidence="1">
    <location>
        <begin position="24"/>
        <end position="183"/>
    </location>
</feature>
<keyword evidence="3" id="KW-1185">Reference proteome</keyword>